<dbReference type="GO" id="GO:0005737">
    <property type="term" value="C:cytoplasm"/>
    <property type="evidence" value="ECO:0007669"/>
    <property type="project" value="TreeGrafter"/>
</dbReference>
<evidence type="ECO:0000256" key="7">
    <source>
        <dbReference type="ARBA" id="ARBA00023054"/>
    </source>
</evidence>
<comment type="caution">
    <text evidence="10">The sequence shown here is derived from an EMBL/GenBank/DDBJ whole genome shotgun (WGS) entry which is preliminary data.</text>
</comment>
<evidence type="ECO:0000256" key="6">
    <source>
        <dbReference type="ARBA" id="ARBA00022803"/>
    </source>
</evidence>
<keyword evidence="6" id="KW-0802">TPR repeat</keyword>
<dbReference type="GO" id="GO:0007018">
    <property type="term" value="P:microtubule-based movement"/>
    <property type="evidence" value="ECO:0007669"/>
    <property type="project" value="TreeGrafter"/>
</dbReference>
<keyword evidence="9" id="KW-0206">Cytoskeleton</keyword>
<reference evidence="10 11" key="1">
    <citation type="journal article" date="2015" name="Genome Biol. Evol.">
        <title>Comparative Genomics of a Bacterivorous Green Alga Reveals Evolutionary Causalities and Consequences of Phago-Mixotrophic Mode of Nutrition.</title>
        <authorList>
            <person name="Burns J.A."/>
            <person name="Paasch A."/>
            <person name="Narechania A."/>
            <person name="Kim E."/>
        </authorList>
    </citation>
    <scope>NUCLEOTIDE SEQUENCE [LARGE SCALE GENOMIC DNA]</scope>
    <source>
        <strain evidence="10 11">PLY_AMNH</strain>
    </source>
</reference>
<dbReference type="EMBL" id="LGRX02002134">
    <property type="protein sequence ID" value="KAK3284809.1"/>
    <property type="molecule type" value="Genomic_DNA"/>
</dbReference>
<evidence type="ECO:0000256" key="1">
    <source>
        <dbReference type="ARBA" id="ARBA00004245"/>
    </source>
</evidence>
<accession>A0AAE0LHC1</accession>
<dbReference type="GO" id="GO:0005871">
    <property type="term" value="C:kinesin complex"/>
    <property type="evidence" value="ECO:0007669"/>
    <property type="project" value="InterPro"/>
</dbReference>
<name>A0AAE0LHC1_9CHLO</name>
<evidence type="ECO:0000256" key="9">
    <source>
        <dbReference type="ARBA" id="ARBA00023212"/>
    </source>
</evidence>
<dbReference type="Pfam" id="PF13424">
    <property type="entry name" value="TPR_12"/>
    <property type="match status" value="1"/>
</dbReference>
<gene>
    <name evidence="10" type="ORF">CYMTET_7553</name>
</gene>
<proteinExistence type="inferred from homology"/>
<keyword evidence="3" id="KW-0963">Cytoplasm</keyword>
<organism evidence="10 11">
    <name type="scientific">Cymbomonas tetramitiformis</name>
    <dbReference type="NCBI Taxonomy" id="36881"/>
    <lineage>
        <taxon>Eukaryota</taxon>
        <taxon>Viridiplantae</taxon>
        <taxon>Chlorophyta</taxon>
        <taxon>Pyramimonadophyceae</taxon>
        <taxon>Pyramimonadales</taxon>
        <taxon>Pyramimonadaceae</taxon>
        <taxon>Cymbomonas</taxon>
    </lineage>
</organism>
<dbReference type="SUPFAM" id="SSF48452">
    <property type="entry name" value="TPR-like"/>
    <property type="match status" value="1"/>
</dbReference>
<comment type="similarity">
    <text evidence="2">Belongs to the kinesin light chain family.</text>
</comment>
<evidence type="ECO:0000256" key="2">
    <source>
        <dbReference type="ARBA" id="ARBA00009622"/>
    </source>
</evidence>
<dbReference type="PANTHER" id="PTHR45783:SF3">
    <property type="entry name" value="KINESIN LIGHT CHAIN"/>
    <property type="match status" value="1"/>
</dbReference>
<keyword evidence="7" id="KW-0175">Coiled coil</keyword>
<keyword evidence="11" id="KW-1185">Reference proteome</keyword>
<evidence type="ECO:0000256" key="8">
    <source>
        <dbReference type="ARBA" id="ARBA00023175"/>
    </source>
</evidence>
<protein>
    <recommendedName>
        <fullName evidence="12">Kinesin light chain</fullName>
    </recommendedName>
</protein>
<dbReference type="InterPro" id="IPR011990">
    <property type="entry name" value="TPR-like_helical_dom_sf"/>
</dbReference>
<dbReference type="PANTHER" id="PTHR45783">
    <property type="entry name" value="KINESIN LIGHT CHAIN"/>
    <property type="match status" value="1"/>
</dbReference>
<dbReference type="PRINTS" id="PR00381">
    <property type="entry name" value="KINESINLIGHT"/>
</dbReference>
<dbReference type="InterPro" id="IPR019734">
    <property type="entry name" value="TPR_rpt"/>
</dbReference>
<dbReference type="InterPro" id="IPR002151">
    <property type="entry name" value="Kinesin_light"/>
</dbReference>
<keyword evidence="5" id="KW-0677">Repeat</keyword>
<dbReference type="Gene3D" id="1.25.40.10">
    <property type="entry name" value="Tetratricopeptide repeat domain"/>
    <property type="match status" value="1"/>
</dbReference>
<dbReference type="SMART" id="SM00028">
    <property type="entry name" value="TPR"/>
    <property type="match status" value="2"/>
</dbReference>
<keyword evidence="4" id="KW-0493">Microtubule</keyword>
<evidence type="ECO:0000256" key="3">
    <source>
        <dbReference type="ARBA" id="ARBA00022490"/>
    </source>
</evidence>
<dbReference type="GO" id="GO:0005874">
    <property type="term" value="C:microtubule"/>
    <property type="evidence" value="ECO:0007669"/>
    <property type="project" value="UniProtKB-KW"/>
</dbReference>
<evidence type="ECO:0000256" key="4">
    <source>
        <dbReference type="ARBA" id="ARBA00022701"/>
    </source>
</evidence>
<dbReference type="AlphaFoldDB" id="A0AAE0LHC1"/>
<evidence type="ECO:0000313" key="10">
    <source>
        <dbReference type="EMBL" id="KAK3284809.1"/>
    </source>
</evidence>
<dbReference type="Proteomes" id="UP001190700">
    <property type="component" value="Unassembled WGS sequence"/>
</dbReference>
<evidence type="ECO:0008006" key="12">
    <source>
        <dbReference type="Google" id="ProtNLM"/>
    </source>
</evidence>
<dbReference type="GO" id="GO:0019894">
    <property type="term" value="F:kinesin binding"/>
    <property type="evidence" value="ECO:0007669"/>
    <property type="project" value="TreeGrafter"/>
</dbReference>
<sequence length="500" mass="55454">MGGGASCCIYRGVGKEQPVLEEFLRAGVSATGPATSGLSLNFLDIGTSKKKINITELLDGKEPWRVPIGVNLLFLERFAADYDVENLRTHEVVDELIKPVTAEQQCSYVEWVVMNGPLQGRPFDITTHFVSHAWSYHFRDLLSTLKTFMRTQRLSRRDTYFYLDIFVINQHQPPWTNGFEPNDVLAPPITRSGKTVIVMAPWDNPTAFSRVWCLFELMTTIVSGSQLFICLPEQELKRFEEAVGKKFHLIMDAISNIDCKKAEASIPADKARIFLEIEAMGRREGCDGYQKLNETVLAPLKSWLLEAGKQAMARLEEAGDSNALAALLNNLGVALERQGNLEEAKPLHEKALALRTAVLGKQHPCVAQSLNNLAVLLYRMGCHMDAIRYFKKSLAVREKLLGPDDPQVAWTLNNLAAVLRGGAGVGPVHEASKLLASRKLLSEMELGAMRNQDSGWFFEAAVKDSGCTVSPESCTPPRHCRPICEAAAHLTYLTGTQSHT</sequence>
<comment type="subcellular location">
    <subcellularLocation>
        <location evidence="1">Cytoplasm</location>
        <location evidence="1">Cytoskeleton</location>
    </subcellularLocation>
</comment>
<keyword evidence="8" id="KW-0505">Motor protein</keyword>
<evidence type="ECO:0000256" key="5">
    <source>
        <dbReference type="ARBA" id="ARBA00022737"/>
    </source>
</evidence>
<evidence type="ECO:0000313" key="11">
    <source>
        <dbReference type="Proteomes" id="UP001190700"/>
    </source>
</evidence>